<accession>A0A0F4QA99</accession>
<evidence type="ECO:0000313" key="3">
    <source>
        <dbReference type="Proteomes" id="UP000033452"/>
    </source>
</evidence>
<comment type="caution">
    <text evidence="2">The sequence shown here is derived from an EMBL/GenBank/DDBJ whole genome shotgun (WGS) entry which is preliminary data.</text>
</comment>
<dbReference type="EMBL" id="JXYA01000092">
    <property type="protein sequence ID" value="KJZ04563.1"/>
    <property type="molecule type" value="Genomic_DNA"/>
</dbReference>
<feature type="chain" id="PRO_5002475286" evidence="1">
    <location>
        <begin position="18"/>
        <end position="311"/>
    </location>
</feature>
<dbReference type="InterPro" id="IPR014716">
    <property type="entry name" value="Fibrinogen_a/b/g_C_1"/>
</dbReference>
<dbReference type="AlphaFoldDB" id="A0A0F4QA99"/>
<keyword evidence="3" id="KW-1185">Reference proteome</keyword>
<dbReference type="InterPro" id="IPR036056">
    <property type="entry name" value="Fibrinogen-like_C"/>
</dbReference>
<dbReference type="PATRIC" id="fig|43658.5.peg.4958"/>
<reference evidence="2 3" key="1">
    <citation type="journal article" date="2015" name="BMC Genomics">
        <title>Genome mining reveals unlocked bioactive potential of marine Gram-negative bacteria.</title>
        <authorList>
            <person name="Machado H."/>
            <person name="Sonnenschein E.C."/>
            <person name="Melchiorsen J."/>
            <person name="Gram L."/>
        </authorList>
    </citation>
    <scope>NUCLEOTIDE SEQUENCE [LARGE SCALE GENOMIC DNA]</scope>
    <source>
        <strain evidence="2 3">S2471</strain>
    </source>
</reference>
<dbReference type="OrthoDB" id="6283249at2"/>
<keyword evidence="1" id="KW-0732">Signal</keyword>
<dbReference type="NCBIfam" id="NF040941">
    <property type="entry name" value="GGGWT_bact"/>
    <property type="match status" value="1"/>
</dbReference>
<dbReference type="SUPFAM" id="SSF56496">
    <property type="entry name" value="Fibrinogen C-terminal domain-like"/>
    <property type="match status" value="1"/>
</dbReference>
<dbReference type="Proteomes" id="UP000033452">
    <property type="component" value="Unassembled WGS sequence"/>
</dbReference>
<dbReference type="Gene3D" id="3.90.215.10">
    <property type="entry name" value="Gamma Fibrinogen, chain A, domain 1"/>
    <property type="match status" value="1"/>
</dbReference>
<evidence type="ECO:0000256" key="1">
    <source>
        <dbReference type="SAM" id="SignalP"/>
    </source>
</evidence>
<organism evidence="2 3">
    <name type="scientific">Pseudoalteromonas rubra</name>
    <dbReference type="NCBI Taxonomy" id="43658"/>
    <lineage>
        <taxon>Bacteria</taxon>
        <taxon>Pseudomonadati</taxon>
        <taxon>Pseudomonadota</taxon>
        <taxon>Gammaproteobacteria</taxon>
        <taxon>Alteromonadales</taxon>
        <taxon>Pseudoalteromonadaceae</taxon>
        <taxon>Pseudoalteromonas</taxon>
    </lineage>
</organism>
<evidence type="ECO:0000313" key="2">
    <source>
        <dbReference type="EMBL" id="KJZ04563.1"/>
    </source>
</evidence>
<proteinExistence type="predicted"/>
<feature type="signal peptide" evidence="1">
    <location>
        <begin position="1"/>
        <end position="17"/>
    </location>
</feature>
<gene>
    <name evidence="2" type="ORF">TW77_23405</name>
</gene>
<protein>
    <submittedName>
        <fullName evidence="2">Uncharacterized protein</fullName>
    </submittedName>
</protein>
<name>A0A0F4QA99_9GAMM</name>
<sequence length="311" mass="34676">MKKHLLLLSLVSSYSYATPQYIDLKEDTFLDGQLDAGYTMSSSELLRVQDDFVLKSDTSVTKGHYLHNDNMIEFTTTDGDIKKHYLGKFMSNGLYQGTWYNNNLESGDFQLMLQSATGADGQSCDEVKIKDPMAQSGIHTVELSQDGIPTSVAVYCNMEIAQGGWTLVNTREKNGGASHTRTQELTDPTTQKNHYIDVAVWQALKSNATQIMITDGNNDNYVVFDIAQLDTANCQVLVDDLANTPVFHSEPGCTYKGSDYTYLSNPNNGTYFTTVTVYNLDFKPTDRSGKYGTATSGKMYYSPENIQIYVR</sequence>
<dbReference type="RefSeq" id="WP_046007387.1">
    <property type="nucleotide sequence ID" value="NZ_JXYA01000092.1"/>
</dbReference>